<dbReference type="OrthoDB" id="5336366at2759"/>
<dbReference type="GO" id="GO:0005741">
    <property type="term" value="C:mitochondrial outer membrane"/>
    <property type="evidence" value="ECO:0007669"/>
    <property type="project" value="TreeGrafter"/>
</dbReference>
<feature type="region of interest" description="Disordered" evidence="6">
    <location>
        <begin position="163"/>
        <end position="192"/>
    </location>
</feature>
<dbReference type="RefSeq" id="XP_025340581.1">
    <property type="nucleotide sequence ID" value="XM_025487133.1"/>
</dbReference>
<reference evidence="8 9" key="1">
    <citation type="submission" date="2017-12" db="EMBL/GenBank/DDBJ databases">
        <title>Genome Sequence of a Multidrug-Resistant Candida haemulonii Isolate from a Patient with Chronic Leg Ulcers in Israel.</title>
        <authorList>
            <person name="Chow N.A."/>
            <person name="Gade L."/>
            <person name="Batra D."/>
            <person name="Rowe L.A."/>
            <person name="Ben-Ami R."/>
            <person name="Loparev V.N."/>
            <person name="Litvintseva A.P."/>
        </authorList>
    </citation>
    <scope>NUCLEOTIDE SEQUENCE [LARGE SCALE GENOMIC DNA]</scope>
    <source>
        <strain evidence="8 9">B11899</strain>
    </source>
</reference>
<evidence type="ECO:0000256" key="5">
    <source>
        <dbReference type="ARBA" id="ARBA00038013"/>
    </source>
</evidence>
<evidence type="ECO:0000313" key="8">
    <source>
        <dbReference type="EMBL" id="PVH19641.1"/>
    </source>
</evidence>
<proteinExistence type="inferred from homology"/>
<accession>A0A2V1ART1</accession>
<dbReference type="GO" id="GO:0000422">
    <property type="term" value="P:autophagy of mitochondrion"/>
    <property type="evidence" value="ECO:0007669"/>
    <property type="project" value="TreeGrafter"/>
</dbReference>
<dbReference type="AlphaFoldDB" id="A0A2V1ART1"/>
<dbReference type="PANTHER" id="PTHR37278:SF1">
    <property type="entry name" value="AUTOPHAGY-RELATED PROTEIN 33-RELATED"/>
    <property type="match status" value="1"/>
</dbReference>
<keyword evidence="9" id="KW-1185">Reference proteome</keyword>
<keyword evidence="4 7" id="KW-0472">Membrane</keyword>
<sequence length="245" mass="25827">MGTCITVIKFAGASSLGLLSGNLAFQSYKKIPDLIRQINNQVTISSTAAASVLKSVTQNIIVSGSANVFFAALSTYLFSTAYKYSPPSGKHPYLLYCAVGAPLALISYSLKAWGSDGKILKRACVQKKVLDKKKTAKKPEAAAPVAPVDSGSDDSSLGKSYIHVSDSSSSTTTPSSSTPNSPQQPATDLQPTTSAIEQEVEEALNKKEYIKNMETIRGSHKTALAFSGAAFTVSAIGLVGEYFLN</sequence>
<feature type="transmembrane region" description="Helical" evidence="7">
    <location>
        <begin position="93"/>
        <end position="113"/>
    </location>
</feature>
<evidence type="ECO:0000256" key="6">
    <source>
        <dbReference type="SAM" id="MobiDB-lite"/>
    </source>
</evidence>
<comment type="subcellular location">
    <subcellularLocation>
        <location evidence="1">Membrane</location>
        <topology evidence="1">Multi-pass membrane protein</topology>
    </subcellularLocation>
</comment>
<protein>
    <recommendedName>
        <fullName evidence="10">Autophagy-related protein 33</fullName>
    </recommendedName>
</protein>
<evidence type="ECO:0000256" key="1">
    <source>
        <dbReference type="ARBA" id="ARBA00004141"/>
    </source>
</evidence>
<dbReference type="Proteomes" id="UP000244309">
    <property type="component" value="Unassembled WGS sequence"/>
</dbReference>
<dbReference type="PANTHER" id="PTHR37278">
    <property type="entry name" value="AUTOPHAGY-RELATED PROTEIN 33-RELATED"/>
    <property type="match status" value="1"/>
</dbReference>
<dbReference type="VEuPathDB" id="FungiDB:CXQ85_003490"/>
<evidence type="ECO:0008006" key="10">
    <source>
        <dbReference type="Google" id="ProtNLM"/>
    </source>
</evidence>
<dbReference type="InterPro" id="IPR051668">
    <property type="entry name" value="ATG33"/>
</dbReference>
<comment type="similarity">
    <text evidence="5">Belongs to the ATG33 family.</text>
</comment>
<dbReference type="GeneID" id="37008820"/>
<organism evidence="8 9">
    <name type="scientific">Candidozyma haemuli</name>
    <dbReference type="NCBI Taxonomy" id="45357"/>
    <lineage>
        <taxon>Eukaryota</taxon>
        <taxon>Fungi</taxon>
        <taxon>Dikarya</taxon>
        <taxon>Ascomycota</taxon>
        <taxon>Saccharomycotina</taxon>
        <taxon>Pichiomycetes</taxon>
        <taxon>Metschnikowiaceae</taxon>
        <taxon>Candidozyma</taxon>
    </lineage>
</organism>
<evidence type="ECO:0000256" key="4">
    <source>
        <dbReference type="ARBA" id="ARBA00023136"/>
    </source>
</evidence>
<name>A0A2V1ART1_9ASCO</name>
<dbReference type="EMBL" id="PKFO01000002">
    <property type="protein sequence ID" value="PVH19641.1"/>
    <property type="molecule type" value="Genomic_DNA"/>
</dbReference>
<evidence type="ECO:0000256" key="7">
    <source>
        <dbReference type="SAM" id="Phobius"/>
    </source>
</evidence>
<feature type="transmembrane region" description="Helical" evidence="7">
    <location>
        <begin position="223"/>
        <end position="244"/>
    </location>
</feature>
<evidence type="ECO:0000313" key="9">
    <source>
        <dbReference type="Proteomes" id="UP000244309"/>
    </source>
</evidence>
<feature type="compositionally biased region" description="Low complexity" evidence="6">
    <location>
        <begin position="165"/>
        <end position="185"/>
    </location>
</feature>
<keyword evidence="2 7" id="KW-0812">Transmembrane</keyword>
<comment type="caution">
    <text evidence="8">The sequence shown here is derived from an EMBL/GenBank/DDBJ whole genome shotgun (WGS) entry which is preliminary data.</text>
</comment>
<keyword evidence="3 7" id="KW-1133">Transmembrane helix</keyword>
<gene>
    <name evidence="8" type="ORF">CXQ85_003490</name>
</gene>
<feature type="transmembrane region" description="Helical" evidence="7">
    <location>
        <begin position="60"/>
        <end position="81"/>
    </location>
</feature>
<evidence type="ECO:0000256" key="2">
    <source>
        <dbReference type="ARBA" id="ARBA00022692"/>
    </source>
</evidence>
<dbReference type="GO" id="GO:0016236">
    <property type="term" value="P:macroautophagy"/>
    <property type="evidence" value="ECO:0007669"/>
    <property type="project" value="TreeGrafter"/>
</dbReference>
<evidence type="ECO:0000256" key="3">
    <source>
        <dbReference type="ARBA" id="ARBA00022989"/>
    </source>
</evidence>